<gene>
    <name evidence="4" type="ORF">ETAA1_43140</name>
</gene>
<feature type="domain" description="N-acetyltransferase" evidence="3">
    <location>
        <begin position="2"/>
        <end position="192"/>
    </location>
</feature>
<dbReference type="PROSITE" id="PS51186">
    <property type="entry name" value="GNAT"/>
    <property type="match status" value="1"/>
</dbReference>
<dbReference type="OrthoDB" id="241885at2"/>
<proteinExistence type="predicted"/>
<dbReference type="SUPFAM" id="SSF55729">
    <property type="entry name" value="Acyl-CoA N-acyltransferases (Nat)"/>
    <property type="match status" value="2"/>
</dbReference>
<dbReference type="PANTHER" id="PTHR43877">
    <property type="entry name" value="AMINOALKYLPHOSPHONATE N-ACETYLTRANSFERASE-RELATED-RELATED"/>
    <property type="match status" value="1"/>
</dbReference>
<sequence>MTTYRRFRNTDPPALADVWNEAHTARGAYPVRTPALLERWIFSKPYFDPDGLIVAADEESNLVEGYVLAGFAPTAELNALNFAEGVISSVAVRPTARRKGVGRGLVSAAEEYLIRKGARTLRAGPTWPQCPFGFGLYGGTNAPGFLASDPDADPFFRALGYQPAGQTAVYQKKLDQPIALADARFGMLRRRYETQVLRAAAVQSWWHDAVWGTLEPVEFRLVDKLANNFPAARAVVWELEGYGWRWGTPSAGILDMQVRPDLRRQGMAKLLVSQVLRFLQDQFFGVCELHAPTDRADLTGLCKAATMELVDTGTTYLKPVPEDRQVPLRQATGLTPVGV</sequence>
<evidence type="ECO:0000256" key="2">
    <source>
        <dbReference type="ARBA" id="ARBA00023315"/>
    </source>
</evidence>
<dbReference type="InterPro" id="IPR050832">
    <property type="entry name" value="Bact_Acetyltransf"/>
</dbReference>
<evidence type="ECO:0000313" key="5">
    <source>
        <dbReference type="Proteomes" id="UP000319576"/>
    </source>
</evidence>
<protein>
    <submittedName>
        <fullName evidence="4">Putative acetyltransferase</fullName>
    </submittedName>
</protein>
<dbReference type="RefSeq" id="WP_145241993.1">
    <property type="nucleotide sequence ID" value="NZ_CP036273.1"/>
</dbReference>
<dbReference type="AlphaFoldDB" id="A0A517XXX3"/>
<dbReference type="EMBL" id="CP036273">
    <property type="protein sequence ID" value="QDU22336.1"/>
    <property type="molecule type" value="Genomic_DNA"/>
</dbReference>
<keyword evidence="1 4" id="KW-0808">Transferase</keyword>
<dbReference type="InterPro" id="IPR000182">
    <property type="entry name" value="GNAT_dom"/>
</dbReference>
<evidence type="ECO:0000256" key="1">
    <source>
        <dbReference type="ARBA" id="ARBA00022679"/>
    </source>
</evidence>
<evidence type="ECO:0000259" key="3">
    <source>
        <dbReference type="PROSITE" id="PS51186"/>
    </source>
</evidence>
<dbReference type="Gene3D" id="3.40.630.30">
    <property type="match status" value="2"/>
</dbReference>
<accession>A0A517XXX3</accession>
<dbReference type="InterPro" id="IPR016181">
    <property type="entry name" value="Acyl_CoA_acyltransferase"/>
</dbReference>
<dbReference type="Pfam" id="PF00583">
    <property type="entry name" value="Acetyltransf_1"/>
    <property type="match status" value="1"/>
</dbReference>
<dbReference type="Proteomes" id="UP000319576">
    <property type="component" value="Chromosome"/>
</dbReference>
<name>A0A517XXX3_9BACT</name>
<dbReference type="KEGG" id="uli:ETAA1_43140"/>
<dbReference type="CDD" id="cd04301">
    <property type="entry name" value="NAT_SF"/>
    <property type="match status" value="2"/>
</dbReference>
<keyword evidence="5" id="KW-1185">Reference proteome</keyword>
<evidence type="ECO:0000313" key="4">
    <source>
        <dbReference type="EMBL" id="QDU22336.1"/>
    </source>
</evidence>
<keyword evidence="2" id="KW-0012">Acyltransferase</keyword>
<dbReference type="GO" id="GO:0016747">
    <property type="term" value="F:acyltransferase activity, transferring groups other than amino-acyl groups"/>
    <property type="evidence" value="ECO:0007669"/>
    <property type="project" value="InterPro"/>
</dbReference>
<reference evidence="4 5" key="1">
    <citation type="submission" date="2019-02" db="EMBL/GenBank/DDBJ databases">
        <title>Deep-cultivation of Planctomycetes and their phenomic and genomic characterization uncovers novel biology.</title>
        <authorList>
            <person name="Wiegand S."/>
            <person name="Jogler M."/>
            <person name="Boedeker C."/>
            <person name="Pinto D."/>
            <person name="Vollmers J."/>
            <person name="Rivas-Marin E."/>
            <person name="Kohn T."/>
            <person name="Peeters S.H."/>
            <person name="Heuer A."/>
            <person name="Rast P."/>
            <person name="Oberbeckmann S."/>
            <person name="Bunk B."/>
            <person name="Jeske O."/>
            <person name="Meyerdierks A."/>
            <person name="Storesund J.E."/>
            <person name="Kallscheuer N."/>
            <person name="Luecker S."/>
            <person name="Lage O.M."/>
            <person name="Pohl T."/>
            <person name="Merkel B.J."/>
            <person name="Hornburger P."/>
            <person name="Mueller R.-W."/>
            <person name="Bruemmer F."/>
            <person name="Labrenz M."/>
            <person name="Spormann A.M."/>
            <person name="Op den Camp H."/>
            <person name="Overmann J."/>
            <person name="Amann R."/>
            <person name="Jetten M.S.M."/>
            <person name="Mascher T."/>
            <person name="Medema M.H."/>
            <person name="Devos D.P."/>
            <person name="Kaster A.-K."/>
            <person name="Ovreas L."/>
            <person name="Rohde M."/>
            <person name="Galperin M.Y."/>
            <person name="Jogler C."/>
        </authorList>
    </citation>
    <scope>NUCLEOTIDE SEQUENCE [LARGE SCALE GENOMIC DNA]</scope>
    <source>
        <strain evidence="4 5">ETA_A1</strain>
    </source>
</reference>
<organism evidence="4 5">
    <name type="scientific">Urbifossiella limnaea</name>
    <dbReference type="NCBI Taxonomy" id="2528023"/>
    <lineage>
        <taxon>Bacteria</taxon>
        <taxon>Pseudomonadati</taxon>
        <taxon>Planctomycetota</taxon>
        <taxon>Planctomycetia</taxon>
        <taxon>Gemmatales</taxon>
        <taxon>Gemmataceae</taxon>
        <taxon>Urbifossiella</taxon>
    </lineage>
</organism>